<feature type="domain" description="C2H2-type" evidence="2">
    <location>
        <begin position="166"/>
        <end position="187"/>
    </location>
</feature>
<dbReference type="Gene3D" id="3.30.160.60">
    <property type="entry name" value="Classic Zinc Finger"/>
    <property type="match status" value="1"/>
</dbReference>
<dbReference type="Proteomes" id="UP001610563">
    <property type="component" value="Unassembled WGS sequence"/>
</dbReference>
<evidence type="ECO:0000259" key="2">
    <source>
        <dbReference type="PROSITE" id="PS00028"/>
    </source>
</evidence>
<evidence type="ECO:0000313" key="4">
    <source>
        <dbReference type="Proteomes" id="UP001610563"/>
    </source>
</evidence>
<dbReference type="InterPro" id="IPR013087">
    <property type="entry name" value="Znf_C2H2_type"/>
</dbReference>
<comment type="caution">
    <text evidence="3">The sequence shown here is derived from an EMBL/GenBank/DDBJ whole genome shotgun (WGS) entry which is preliminary data.</text>
</comment>
<organism evidence="3 4">
    <name type="scientific">Aspergillus keveii</name>
    <dbReference type="NCBI Taxonomy" id="714993"/>
    <lineage>
        <taxon>Eukaryota</taxon>
        <taxon>Fungi</taxon>
        <taxon>Dikarya</taxon>
        <taxon>Ascomycota</taxon>
        <taxon>Pezizomycotina</taxon>
        <taxon>Eurotiomycetes</taxon>
        <taxon>Eurotiomycetidae</taxon>
        <taxon>Eurotiales</taxon>
        <taxon>Aspergillaceae</taxon>
        <taxon>Aspergillus</taxon>
        <taxon>Aspergillus subgen. Nidulantes</taxon>
    </lineage>
</organism>
<keyword evidence="4" id="KW-1185">Reference proteome</keyword>
<dbReference type="PROSITE" id="PS00028">
    <property type="entry name" value="ZINC_FINGER_C2H2_1"/>
    <property type="match status" value="1"/>
</dbReference>
<dbReference type="EMBL" id="JBFTWV010000189">
    <property type="protein sequence ID" value="KAL2784208.1"/>
    <property type="molecule type" value="Genomic_DNA"/>
</dbReference>
<feature type="region of interest" description="Disordered" evidence="1">
    <location>
        <begin position="115"/>
        <end position="140"/>
    </location>
</feature>
<protein>
    <recommendedName>
        <fullName evidence="2">C2H2-type domain-containing protein</fullName>
    </recommendedName>
</protein>
<feature type="compositionally biased region" description="Polar residues" evidence="1">
    <location>
        <begin position="115"/>
        <end position="126"/>
    </location>
</feature>
<evidence type="ECO:0000313" key="3">
    <source>
        <dbReference type="EMBL" id="KAL2784208.1"/>
    </source>
</evidence>
<proteinExistence type="predicted"/>
<gene>
    <name evidence="3" type="ORF">BJX66DRAFT_91226</name>
</gene>
<name>A0ABR4FLS0_9EURO</name>
<sequence>MLVPGSAGFSSNCEDQSVPTVAQPSALEGFLHRGLVKLTCSLRSLFGAMAAGIVAIRAFPIFRTLIPTLPPAIPNPPSHPACSYIADYMADPHGDPNSTCGFTYTAPLSVMNSTVIPSGPSSQSPSVREHASNRGSQIPLRNLLPAPTERHLLERHEASQQKPFPCPMCPAGYERRNARTRHYKEYHNPDAEPGTGGRPRLSSRLLFVSATNSAHGI</sequence>
<reference evidence="3 4" key="1">
    <citation type="submission" date="2024-07" db="EMBL/GenBank/DDBJ databases">
        <title>Section-level genome sequencing and comparative genomics of Aspergillus sections Usti and Cavernicolus.</title>
        <authorList>
            <consortium name="Lawrence Berkeley National Laboratory"/>
            <person name="Nybo J.L."/>
            <person name="Vesth T.C."/>
            <person name="Theobald S."/>
            <person name="Frisvad J.C."/>
            <person name="Larsen T.O."/>
            <person name="Kjaerboelling I."/>
            <person name="Rothschild-Mancinelli K."/>
            <person name="Lyhne E.K."/>
            <person name="Kogle M.E."/>
            <person name="Barry K."/>
            <person name="Clum A."/>
            <person name="Na H."/>
            <person name="Ledsgaard L."/>
            <person name="Lin J."/>
            <person name="Lipzen A."/>
            <person name="Kuo A."/>
            <person name="Riley R."/>
            <person name="Mondo S."/>
            <person name="Labutti K."/>
            <person name="Haridas S."/>
            <person name="Pangalinan J."/>
            <person name="Salamov A.A."/>
            <person name="Simmons B.A."/>
            <person name="Magnuson J.K."/>
            <person name="Chen J."/>
            <person name="Drula E."/>
            <person name="Henrissat B."/>
            <person name="Wiebenga A."/>
            <person name="Lubbers R.J."/>
            <person name="Gomes A.C."/>
            <person name="Makela M.R."/>
            <person name="Stajich J."/>
            <person name="Grigoriev I.V."/>
            <person name="Mortensen U.H."/>
            <person name="De Vries R.P."/>
            <person name="Baker S.E."/>
            <person name="Andersen M.R."/>
        </authorList>
    </citation>
    <scope>NUCLEOTIDE SEQUENCE [LARGE SCALE GENOMIC DNA]</scope>
    <source>
        <strain evidence="3 4">CBS 209.92</strain>
    </source>
</reference>
<evidence type="ECO:0000256" key="1">
    <source>
        <dbReference type="SAM" id="MobiDB-lite"/>
    </source>
</evidence>
<accession>A0ABR4FLS0</accession>